<name>A0A1T4LVS8_9HYPH</name>
<dbReference type="InterPro" id="IPR008978">
    <property type="entry name" value="HSP20-like_chaperone"/>
</dbReference>
<dbReference type="RefSeq" id="WP_085933340.1">
    <property type="nucleotide sequence ID" value="NZ_FUWJ01000001.1"/>
</dbReference>
<accession>A0A1T4LVS8</accession>
<dbReference type="EMBL" id="FUWJ01000001">
    <property type="protein sequence ID" value="SJZ58785.1"/>
    <property type="molecule type" value="Genomic_DNA"/>
</dbReference>
<evidence type="ECO:0000313" key="6">
    <source>
        <dbReference type="Proteomes" id="UP000190092"/>
    </source>
</evidence>
<feature type="domain" description="SHSP" evidence="3">
    <location>
        <begin position="90"/>
        <end position="176"/>
    </location>
</feature>
<keyword evidence="6" id="KW-1185">Reference proteome</keyword>
<dbReference type="OrthoDB" id="9792695at2"/>
<comment type="similarity">
    <text evidence="1 2">Belongs to the small heat shock protein (HSP20) family.</text>
</comment>
<protein>
    <submittedName>
        <fullName evidence="5">HSP20 family protein</fullName>
    </submittedName>
</protein>
<dbReference type="AlphaFoldDB" id="A0A1T4LVS8"/>
<sequence length="176" mass="19118">MTKRGKTGGKDDGPEIEVGGLFRQLGEAVDLLGKLVEVGAVHSRQGEFRVKGLGDKARGVYGFSIRTGLGGESGAQVERFGNVHPSREGFVVDEVREPLVDVFDEADEVAVTAELPGVTEAEITVEVLGDQLTVESKGERRYAKEITLPAEIDPATLQRKYNNGVLELRMRKKARP</sequence>
<dbReference type="STRING" id="225324.SAMN02745126_01744"/>
<dbReference type="PROSITE" id="PS51203">
    <property type="entry name" value="CS"/>
    <property type="match status" value="1"/>
</dbReference>
<proteinExistence type="inferred from homology"/>
<dbReference type="Gene3D" id="2.60.40.790">
    <property type="match status" value="1"/>
</dbReference>
<evidence type="ECO:0000256" key="2">
    <source>
        <dbReference type="RuleBase" id="RU003616"/>
    </source>
</evidence>
<dbReference type="Proteomes" id="UP000190092">
    <property type="component" value="Unassembled WGS sequence"/>
</dbReference>
<dbReference type="InterPro" id="IPR002068">
    <property type="entry name" value="A-crystallin/Hsp20_dom"/>
</dbReference>
<evidence type="ECO:0000313" key="5">
    <source>
        <dbReference type="EMBL" id="SJZ58785.1"/>
    </source>
</evidence>
<reference evidence="6" key="1">
    <citation type="submission" date="2017-02" db="EMBL/GenBank/DDBJ databases">
        <authorList>
            <person name="Varghese N."/>
            <person name="Submissions S."/>
        </authorList>
    </citation>
    <scope>NUCLEOTIDE SEQUENCE [LARGE SCALE GENOMIC DNA]</scope>
    <source>
        <strain evidence="6">ATCC 27094</strain>
    </source>
</reference>
<evidence type="ECO:0000259" key="4">
    <source>
        <dbReference type="PROSITE" id="PS51203"/>
    </source>
</evidence>
<organism evidence="5 6">
    <name type="scientific">Enhydrobacter aerosaccus</name>
    <dbReference type="NCBI Taxonomy" id="225324"/>
    <lineage>
        <taxon>Bacteria</taxon>
        <taxon>Pseudomonadati</taxon>
        <taxon>Pseudomonadota</taxon>
        <taxon>Alphaproteobacteria</taxon>
        <taxon>Hyphomicrobiales</taxon>
        <taxon>Enhydrobacter</taxon>
    </lineage>
</organism>
<dbReference type="CDD" id="cd06464">
    <property type="entry name" value="ACD_sHsps-like"/>
    <property type="match status" value="1"/>
</dbReference>
<dbReference type="Pfam" id="PF00011">
    <property type="entry name" value="HSP20"/>
    <property type="match status" value="1"/>
</dbReference>
<feature type="domain" description="CS" evidence="4">
    <location>
        <begin position="95"/>
        <end position="176"/>
    </location>
</feature>
<dbReference type="PROSITE" id="PS01031">
    <property type="entry name" value="SHSP"/>
    <property type="match status" value="1"/>
</dbReference>
<evidence type="ECO:0000256" key="1">
    <source>
        <dbReference type="PROSITE-ProRule" id="PRU00285"/>
    </source>
</evidence>
<evidence type="ECO:0000259" key="3">
    <source>
        <dbReference type="PROSITE" id="PS01031"/>
    </source>
</evidence>
<dbReference type="InterPro" id="IPR007052">
    <property type="entry name" value="CS_dom"/>
</dbReference>
<gene>
    <name evidence="5" type="ORF">SAMN02745126_01744</name>
</gene>
<dbReference type="SUPFAM" id="SSF49764">
    <property type="entry name" value="HSP20-like chaperones"/>
    <property type="match status" value="1"/>
</dbReference>